<accession>A0AAP0DYZ8</accession>
<dbReference type="Pfam" id="PF00168">
    <property type="entry name" value="C2"/>
    <property type="match status" value="1"/>
</dbReference>
<gene>
    <name evidence="3" type="ORF">Syun_030725</name>
</gene>
<feature type="domain" description="C2" evidence="2">
    <location>
        <begin position="60"/>
        <end position="195"/>
    </location>
</feature>
<reference evidence="3 4" key="1">
    <citation type="submission" date="2024-01" db="EMBL/GenBank/DDBJ databases">
        <title>Genome assemblies of Stephania.</title>
        <authorList>
            <person name="Yang L."/>
        </authorList>
    </citation>
    <scope>NUCLEOTIDE SEQUENCE [LARGE SCALE GENOMIC DNA]</scope>
    <source>
        <strain evidence="3">YNDBR</strain>
        <tissue evidence="3">Leaf</tissue>
    </source>
</reference>
<dbReference type="PANTHER" id="PTHR32246">
    <property type="entry name" value="INGRESSION PROTEIN FIC1"/>
    <property type="match status" value="1"/>
</dbReference>
<evidence type="ECO:0000313" key="3">
    <source>
        <dbReference type="EMBL" id="KAK9081888.1"/>
    </source>
</evidence>
<dbReference type="Proteomes" id="UP001420932">
    <property type="component" value="Unassembled WGS sequence"/>
</dbReference>
<feature type="region of interest" description="Disordered" evidence="1">
    <location>
        <begin position="275"/>
        <end position="322"/>
    </location>
</feature>
<dbReference type="Gene3D" id="2.60.40.150">
    <property type="entry name" value="C2 domain"/>
    <property type="match status" value="1"/>
</dbReference>
<evidence type="ECO:0000259" key="2">
    <source>
        <dbReference type="PROSITE" id="PS50004"/>
    </source>
</evidence>
<organism evidence="3 4">
    <name type="scientific">Stephania yunnanensis</name>
    <dbReference type="NCBI Taxonomy" id="152371"/>
    <lineage>
        <taxon>Eukaryota</taxon>
        <taxon>Viridiplantae</taxon>
        <taxon>Streptophyta</taxon>
        <taxon>Embryophyta</taxon>
        <taxon>Tracheophyta</taxon>
        <taxon>Spermatophyta</taxon>
        <taxon>Magnoliopsida</taxon>
        <taxon>Ranunculales</taxon>
        <taxon>Menispermaceae</taxon>
        <taxon>Menispermoideae</taxon>
        <taxon>Cissampelideae</taxon>
        <taxon>Stephania</taxon>
    </lineage>
</organism>
<dbReference type="PANTHER" id="PTHR32246:SF15">
    <property type="entry name" value="CALCIUM-DEPENDENT LIPID-BINDING (CALB DOMAIN) FAMILY PROTEIN"/>
    <property type="match status" value="1"/>
</dbReference>
<dbReference type="Pfam" id="PF07522">
    <property type="entry name" value="DRMBL"/>
    <property type="match status" value="1"/>
</dbReference>
<dbReference type="InterPro" id="IPR035892">
    <property type="entry name" value="C2_domain_sf"/>
</dbReference>
<sequence>MESLTQEQNSLNTLTHSRCLARPHSRCVARLALVSLARLARSGPLARLVWLARHARLARSPSRTRLARRDDRSQYQLFNLQGVPYSEHLSFLELKEFVQGLGRSSSLWKSQWFAVGWIDPDNKYCTKIDSSGSGNPTWKTKFVVLIDDNSSSISCNALHVEVYSRDPIFLREKLQGTAIVELKEFLGKHTNERLSSDGVGSFQLLKKNSEKPRGFVNVSFRISEHGDGGIATYSGSGDEEGFELAAAQENRMQKISPQHGGEMQLQGVNHRSAAVPSPFHTATQPSPYEPHRYHPTTSSNSGAVKPSHHQQIPRRVPTPPPPPPPCHVGYLPTFLPSANQPGPSSYINLLQPASTSASSAPSRGAKAGPAFGMGVGAGALAAGAFIFGDDFMSGFDLPPGLPDGSLTISTDPLF</sequence>
<dbReference type="AlphaFoldDB" id="A0AAP0DYZ8"/>
<dbReference type="InterPro" id="IPR000008">
    <property type="entry name" value="C2_dom"/>
</dbReference>
<protein>
    <recommendedName>
        <fullName evidence="2">C2 domain-containing protein</fullName>
    </recommendedName>
</protein>
<keyword evidence="4" id="KW-1185">Reference proteome</keyword>
<evidence type="ECO:0000313" key="4">
    <source>
        <dbReference type="Proteomes" id="UP001420932"/>
    </source>
</evidence>
<comment type="caution">
    <text evidence="3">The sequence shown here is derived from an EMBL/GenBank/DDBJ whole genome shotgun (WGS) entry which is preliminary data.</text>
</comment>
<proteinExistence type="predicted"/>
<name>A0AAP0DYZ8_9MAGN</name>
<evidence type="ECO:0000256" key="1">
    <source>
        <dbReference type="SAM" id="MobiDB-lite"/>
    </source>
</evidence>
<dbReference type="PROSITE" id="PS50004">
    <property type="entry name" value="C2"/>
    <property type="match status" value="1"/>
</dbReference>
<dbReference type="InterPro" id="IPR011084">
    <property type="entry name" value="DRMBL"/>
</dbReference>
<dbReference type="EMBL" id="JBBNAF010000043">
    <property type="protein sequence ID" value="KAK9081888.1"/>
    <property type="molecule type" value="Genomic_DNA"/>
</dbReference>
<dbReference type="SUPFAM" id="SSF49562">
    <property type="entry name" value="C2 domain (Calcium/lipid-binding domain, CaLB)"/>
    <property type="match status" value="1"/>
</dbReference>